<name>A0A9P1G7C8_9DINO</name>
<dbReference type="InterPro" id="IPR036770">
    <property type="entry name" value="Ankyrin_rpt-contain_sf"/>
</dbReference>
<dbReference type="EMBL" id="CAMXCT020002702">
    <property type="protein sequence ID" value="CAL1153312.1"/>
    <property type="molecule type" value="Genomic_DNA"/>
</dbReference>
<dbReference type="PROSITE" id="PS50088">
    <property type="entry name" value="ANK_REPEAT"/>
    <property type="match status" value="1"/>
</dbReference>
<dbReference type="AlphaFoldDB" id="A0A9P1G7C8"/>
<dbReference type="SUPFAM" id="SSF48403">
    <property type="entry name" value="Ankyrin repeat"/>
    <property type="match status" value="1"/>
</dbReference>
<dbReference type="InterPro" id="IPR029058">
    <property type="entry name" value="AB_hydrolase_fold"/>
</dbReference>
<evidence type="ECO:0000313" key="3">
    <source>
        <dbReference type="EMBL" id="CAL1153312.1"/>
    </source>
</evidence>
<gene>
    <name evidence="2" type="ORF">C1SCF055_LOCUS26094</name>
</gene>
<keyword evidence="4" id="KW-1185">Reference proteome</keyword>
<sequence length="1150" mass="128838">MATYGIGFSTSRQEYVVSFCPVKALDELPTPWPRCQELQEILGPRKKVPTKDDLVLAVSHAWSHQLHPDPLGIKAVSVRKLVDEAVKDYQISGDALLFFDFMSMSQNPFLPGQKERTPSEQQDFLKGIEALPEIFFTSDAVLHIDGEWPDLDCELEEEMLPPAELEKYHLKELGNSVLVYEEKEAEDGTKAIMPIYKIDSVRDVSHRTVTSIDDIKSPKQSMWSPKFCCSSQAEEEAFFVVRPAPLGKRNQIPASDRGWIYFERLVSTIRVALTDEQYAARTVYANIPELKESILQRAHILRKAAATSNPQLKDQFQTYIEEIQTKTFQATSLDKKKASAVAKVSDTDLVFSLLDHLRCRISLALALTVRNLTVEECRELLDDKADLTIQDGRGYTVLHNATRWRNPQVVEFLLENGSSQGIRDKLGNTAGHVIPLYADDTTVELCRILGDDEKYLAKMNRAGLPVLKRIETWALTAVDGKPFQKALDWVKEKQEQFPRLTQGGKKACVKLCTDRFEVECSSIMLTVNSKQREVHVVAPKFPAAAHVLYLGFPRFVPFSLQLPALKQWAGTGLKVWVISEDAVDPERMTSASSPDSFVEDLTEVIRQLLPSLPEKFILVDSSWGPGAAMAWQFKSHLLGAMIINVHLFKPPDFDETEAAKKIKNRMQQLGGMFERRDMENIQSFVTDIMFPNGGAEGIAETKRSFQQALEGASENFWRLSALQPSWNFENLTKIFTGLEEWPLGSPPVVLACSDQAPLVVVSESMQRLNQIMAGSKLEFISSSKWSWPLEGQEVLDQIACFVQTLVPLPELRCEVTNVFACEDQRPIHVIAPESGPATANILYLGLPRFIPFELQLPALKTWVKRLRVKIWAIMEDSISSACLETGDPKDLLHELTSLTNALLPELGGNFLLVDSTFGSGVPLAWQYRSMLSGVMILNCHLFMAPDFASTESGGKIQKRMATLGEMFAKRDEEKILATLPDFMYPSGGAEGVEATKKRYKEATSRTSENFWKISALQPSWNFQHITQIISSLEEWPRDDLKPVVLACSDQAPGVVVTESMQRLNHLMAGSELKFISSSKWSWPLEGEEVIADVTVFLDALLPQRISEEETTRKSLPLLGQQVILPPIVESASCNPCRNACGEAPILCPVQ</sequence>
<reference evidence="2" key="1">
    <citation type="submission" date="2022-10" db="EMBL/GenBank/DDBJ databases">
        <authorList>
            <person name="Chen Y."/>
            <person name="Dougan E. K."/>
            <person name="Chan C."/>
            <person name="Rhodes N."/>
            <person name="Thang M."/>
        </authorList>
    </citation>
    <scope>NUCLEOTIDE SEQUENCE</scope>
</reference>
<dbReference type="Proteomes" id="UP001152797">
    <property type="component" value="Unassembled WGS sequence"/>
</dbReference>
<feature type="repeat" description="ANK" evidence="1">
    <location>
        <begin position="393"/>
        <end position="425"/>
    </location>
</feature>
<dbReference type="EMBL" id="CAMXCT010002702">
    <property type="protein sequence ID" value="CAI3999937.1"/>
    <property type="molecule type" value="Genomic_DNA"/>
</dbReference>
<dbReference type="InterPro" id="IPR002110">
    <property type="entry name" value="Ankyrin_rpt"/>
</dbReference>
<dbReference type="PROSITE" id="PS50297">
    <property type="entry name" value="ANK_REP_REGION"/>
    <property type="match status" value="1"/>
</dbReference>
<dbReference type="EMBL" id="CAMXCT030002702">
    <property type="protein sequence ID" value="CAL4787249.1"/>
    <property type="molecule type" value="Genomic_DNA"/>
</dbReference>
<organism evidence="2">
    <name type="scientific">Cladocopium goreaui</name>
    <dbReference type="NCBI Taxonomy" id="2562237"/>
    <lineage>
        <taxon>Eukaryota</taxon>
        <taxon>Sar</taxon>
        <taxon>Alveolata</taxon>
        <taxon>Dinophyceae</taxon>
        <taxon>Suessiales</taxon>
        <taxon>Symbiodiniaceae</taxon>
        <taxon>Cladocopium</taxon>
    </lineage>
</organism>
<dbReference type="Gene3D" id="3.40.50.1820">
    <property type="entry name" value="alpha/beta hydrolase"/>
    <property type="match status" value="1"/>
</dbReference>
<dbReference type="Gene3D" id="1.25.40.20">
    <property type="entry name" value="Ankyrin repeat-containing domain"/>
    <property type="match status" value="1"/>
</dbReference>
<reference evidence="3" key="2">
    <citation type="submission" date="2024-04" db="EMBL/GenBank/DDBJ databases">
        <authorList>
            <person name="Chen Y."/>
            <person name="Shah S."/>
            <person name="Dougan E. K."/>
            <person name="Thang M."/>
            <person name="Chan C."/>
        </authorList>
    </citation>
    <scope>NUCLEOTIDE SEQUENCE [LARGE SCALE GENOMIC DNA]</scope>
</reference>
<evidence type="ECO:0000313" key="4">
    <source>
        <dbReference type="Proteomes" id="UP001152797"/>
    </source>
</evidence>
<accession>A0A9P1G7C8</accession>
<comment type="caution">
    <text evidence="2">The sequence shown here is derived from an EMBL/GenBank/DDBJ whole genome shotgun (WGS) entry which is preliminary data.</text>
</comment>
<evidence type="ECO:0000256" key="1">
    <source>
        <dbReference type="PROSITE-ProRule" id="PRU00023"/>
    </source>
</evidence>
<dbReference type="Pfam" id="PF13637">
    <property type="entry name" value="Ank_4"/>
    <property type="match status" value="1"/>
</dbReference>
<keyword evidence="1" id="KW-0040">ANK repeat</keyword>
<proteinExistence type="predicted"/>
<protein>
    <submittedName>
        <fullName evidence="2">Uncharacterized protein</fullName>
    </submittedName>
</protein>
<dbReference type="OrthoDB" id="19174at2759"/>
<evidence type="ECO:0000313" key="2">
    <source>
        <dbReference type="EMBL" id="CAI3999937.1"/>
    </source>
</evidence>